<accession>A0A654MBL3</accession>
<evidence type="ECO:0000313" key="2">
    <source>
        <dbReference type="Proteomes" id="UP000058925"/>
    </source>
</evidence>
<reference evidence="2" key="1">
    <citation type="submission" date="2015-10" db="EMBL/GenBank/DDBJ databases">
        <title>Niche specialization of a soil ammonia-oxidizing archaeon, Candidatus Nitrosocosmicus oleophilus.</title>
        <authorList>
            <person name="Jung M.-Y."/>
            <person name="Rhee S.-K."/>
        </authorList>
    </citation>
    <scope>NUCLEOTIDE SEQUENCE [LARGE SCALE GENOMIC DNA]</scope>
    <source>
        <strain evidence="2">MY3</strain>
    </source>
</reference>
<evidence type="ECO:0000313" key="1">
    <source>
        <dbReference type="EMBL" id="ALI36862.1"/>
    </source>
</evidence>
<keyword evidence="2" id="KW-1185">Reference proteome</keyword>
<dbReference type="AlphaFoldDB" id="A0A654MBL3"/>
<dbReference type="EMBL" id="CP012850">
    <property type="protein sequence ID" value="ALI36862.1"/>
    <property type="molecule type" value="Genomic_DNA"/>
</dbReference>
<dbReference type="RefSeq" id="WP_196816058.1">
    <property type="nucleotide sequence ID" value="NZ_CP012850.1"/>
</dbReference>
<gene>
    <name evidence="1" type="ORF">NMY3_02672</name>
</gene>
<sequence>MLNRREKEQQVIRLAEDGKTTRDIAKIAHVSLQVIGKIIRKHTGDPD</sequence>
<dbReference type="GeneID" id="60422602"/>
<dbReference type="KEGG" id="taa:NMY3_02672"/>
<organism evidence="1 2">
    <name type="scientific">Candidatus Nitrosocosmicus oleophilus</name>
    <dbReference type="NCBI Taxonomy" id="1353260"/>
    <lineage>
        <taxon>Archaea</taxon>
        <taxon>Nitrososphaerota</taxon>
        <taxon>Nitrososphaeria</taxon>
        <taxon>Nitrososphaerales</taxon>
        <taxon>Nitrososphaeraceae</taxon>
        <taxon>Candidatus Nitrosocosmicus</taxon>
    </lineage>
</organism>
<protein>
    <recommendedName>
        <fullName evidence="3">Transposase IS30-like HTH domain-containing protein</fullName>
    </recommendedName>
</protein>
<proteinExistence type="predicted"/>
<dbReference type="Proteomes" id="UP000058925">
    <property type="component" value="Chromosome"/>
</dbReference>
<name>A0A654MBL3_9ARCH</name>
<evidence type="ECO:0008006" key="3">
    <source>
        <dbReference type="Google" id="ProtNLM"/>
    </source>
</evidence>